<dbReference type="PANTHER" id="PTHR19920:SF0">
    <property type="entry name" value="CYTOSOLIC IRON-SULFUR PROTEIN ASSEMBLY PROTEIN CIAO1-RELATED"/>
    <property type="match status" value="1"/>
</dbReference>
<comment type="caution">
    <text evidence="1">The sequence shown here is derived from an EMBL/GenBank/DDBJ whole genome shotgun (WGS) entry which is preliminary data.</text>
</comment>
<evidence type="ECO:0008006" key="3">
    <source>
        <dbReference type="Google" id="ProtNLM"/>
    </source>
</evidence>
<evidence type="ECO:0000313" key="2">
    <source>
        <dbReference type="Proteomes" id="UP000692954"/>
    </source>
</evidence>
<dbReference type="PANTHER" id="PTHR19920">
    <property type="entry name" value="WD40 PROTEIN CIAO1"/>
    <property type="match status" value="1"/>
</dbReference>
<organism evidence="1 2">
    <name type="scientific">Paramecium sonneborni</name>
    <dbReference type="NCBI Taxonomy" id="65129"/>
    <lineage>
        <taxon>Eukaryota</taxon>
        <taxon>Sar</taxon>
        <taxon>Alveolata</taxon>
        <taxon>Ciliophora</taxon>
        <taxon>Intramacronucleata</taxon>
        <taxon>Oligohymenophorea</taxon>
        <taxon>Peniculida</taxon>
        <taxon>Parameciidae</taxon>
        <taxon>Paramecium</taxon>
    </lineage>
</organism>
<sequence length="483" mass="56844">MSSQDLNAIIQEPTSQNEKKSLIKENDFESNHKIEINKKLSAYLEKHWRNQKENQEKIENQLLILYQIKEEIQNFQEIILNSIQVYELTIKKYILILENNIKSQDINETDPEKSISFLKEKLNNDLSLFSTNNMIDSIQTKIYQLDNILITQNDSDEIKQQIASTKQNNLFNYQVIPKISCCSNIVINQSSKLIMIAQVDYLSVYEFKNEQVYEVSKFYSGHDDYITKIYSMKHQNQFLTYSFGFIQLWKKNIYGYWSCFQELSNINLNECLIVNDAEDQIILNSDNIIRFYVKSQIWILQSELNVHTEQICTMSLNSEENKLISSGYDNFICIFEKQDNNLWVLNQKISIQNCGKALCFITDNIFAFQSKTGKSIQIYRFNKQSQQFNYESETLVIGNSDQQEKILIYNPEKQILVNKTHNYINIIQVRKNGELHVGQSINFYTNQIGCTLSQDGEYLITLDNFTNGIQIRKHFQRKDNNHQ</sequence>
<gene>
    <name evidence="1" type="ORF">PSON_ATCC_30995.1.T1590080</name>
</gene>
<keyword evidence="2" id="KW-1185">Reference proteome</keyword>
<reference evidence="1" key="1">
    <citation type="submission" date="2021-01" db="EMBL/GenBank/DDBJ databases">
        <authorList>
            <consortium name="Genoscope - CEA"/>
            <person name="William W."/>
        </authorList>
    </citation>
    <scope>NUCLEOTIDE SEQUENCE</scope>
</reference>
<dbReference type="GO" id="GO:0016226">
    <property type="term" value="P:iron-sulfur cluster assembly"/>
    <property type="evidence" value="ECO:0007669"/>
    <property type="project" value="TreeGrafter"/>
</dbReference>
<dbReference type="OrthoDB" id="10315673at2759"/>
<protein>
    <recommendedName>
        <fullName evidence="3">WD40-repeat-containing domain</fullName>
    </recommendedName>
</protein>
<dbReference type="AlphaFoldDB" id="A0A8S1RB62"/>
<evidence type="ECO:0000313" key="1">
    <source>
        <dbReference type="EMBL" id="CAD8125481.1"/>
    </source>
</evidence>
<proteinExistence type="predicted"/>
<name>A0A8S1RB62_9CILI</name>
<dbReference type="GO" id="GO:0097361">
    <property type="term" value="C:cytosolic [4Fe-4S] assembly targeting complex"/>
    <property type="evidence" value="ECO:0007669"/>
    <property type="project" value="TreeGrafter"/>
</dbReference>
<accession>A0A8S1RB62</accession>
<dbReference type="Proteomes" id="UP000692954">
    <property type="component" value="Unassembled WGS sequence"/>
</dbReference>
<dbReference type="EMBL" id="CAJJDN010000159">
    <property type="protein sequence ID" value="CAD8125481.1"/>
    <property type="molecule type" value="Genomic_DNA"/>
</dbReference>